<evidence type="ECO:0000313" key="4">
    <source>
        <dbReference type="Proteomes" id="UP001146351"/>
    </source>
</evidence>
<dbReference type="AlphaFoldDB" id="A0A9W9IM77"/>
<dbReference type="PANTHER" id="PTHR21310:SF58">
    <property type="entry name" value="AMINOGLYCOSIDE PHOSPHOTRANSFERASE DOMAIN-CONTAINING PROTEIN"/>
    <property type="match status" value="1"/>
</dbReference>
<evidence type="ECO:0000256" key="1">
    <source>
        <dbReference type="SAM" id="MobiDB-lite"/>
    </source>
</evidence>
<dbReference type="Gene3D" id="3.90.1200.10">
    <property type="match status" value="1"/>
</dbReference>
<evidence type="ECO:0000259" key="2">
    <source>
        <dbReference type="Pfam" id="PF01636"/>
    </source>
</evidence>
<dbReference type="OrthoDB" id="2906425at2759"/>
<proteinExistence type="predicted"/>
<organism evidence="3 4">
    <name type="scientific">Penicillium capsulatum</name>
    <dbReference type="NCBI Taxonomy" id="69766"/>
    <lineage>
        <taxon>Eukaryota</taxon>
        <taxon>Fungi</taxon>
        <taxon>Dikarya</taxon>
        <taxon>Ascomycota</taxon>
        <taxon>Pezizomycotina</taxon>
        <taxon>Eurotiomycetes</taxon>
        <taxon>Eurotiomycetidae</taxon>
        <taxon>Eurotiales</taxon>
        <taxon>Aspergillaceae</taxon>
        <taxon>Penicillium</taxon>
    </lineage>
</organism>
<evidence type="ECO:0000313" key="3">
    <source>
        <dbReference type="EMBL" id="KAJ5180409.1"/>
    </source>
</evidence>
<dbReference type="InterPro" id="IPR051678">
    <property type="entry name" value="AGP_Transferase"/>
</dbReference>
<reference evidence="3" key="2">
    <citation type="journal article" date="2023" name="IMA Fungus">
        <title>Comparative genomic study of the Penicillium genus elucidates a diverse pangenome and 15 lateral gene transfer events.</title>
        <authorList>
            <person name="Petersen C."/>
            <person name="Sorensen T."/>
            <person name="Nielsen M.R."/>
            <person name="Sondergaard T.E."/>
            <person name="Sorensen J.L."/>
            <person name="Fitzpatrick D.A."/>
            <person name="Frisvad J.C."/>
            <person name="Nielsen K.L."/>
        </authorList>
    </citation>
    <scope>NUCLEOTIDE SEQUENCE</scope>
    <source>
        <strain evidence="3">IBT 21917</strain>
    </source>
</reference>
<dbReference type="InterPro" id="IPR002575">
    <property type="entry name" value="Aminoglycoside_PTrfase"/>
</dbReference>
<dbReference type="EMBL" id="JAPQKO010000002">
    <property type="protein sequence ID" value="KAJ5180409.1"/>
    <property type="molecule type" value="Genomic_DNA"/>
</dbReference>
<feature type="region of interest" description="Disordered" evidence="1">
    <location>
        <begin position="35"/>
        <end position="80"/>
    </location>
</feature>
<dbReference type="PANTHER" id="PTHR21310">
    <property type="entry name" value="AMINOGLYCOSIDE PHOSPHOTRANSFERASE-RELATED-RELATED"/>
    <property type="match status" value="1"/>
</dbReference>
<feature type="domain" description="Aminoglycoside phosphotransferase" evidence="2">
    <location>
        <begin position="167"/>
        <end position="348"/>
    </location>
</feature>
<accession>A0A9W9IM77</accession>
<sequence length="387" mass="43680">MADKWKSKGPDEPKPESLRAIRYNWHAMRKLQAALGDDPETDLAERLPPNYSRRLADIRDPNYAPPKKPNTRPKRADDGGDIREFLHATDLVEVIFPLSEVVSKLLDGVTTSAEPLPNGLSPRICDLLHNSETLWKGPFPSSAMIFKCSENIVVKAIAKMHDYTEYTTLQYLEHIPSIPAPKPLGLVKMNMVSLVFMTEMRSITLSEVWSSLGSTEKASISDQLNAILVKLRSLPYSAGTPLGGVGGEGCKDIRRHLRHSSTPITTLSGFEDFLCTSAHPGRDIFLELLQQLSPSTVDPPQCIVFTHGGLRPDNIVVDVTDNHYTITGILDWEYSGFYPEYYESVRCTNCLMPYEKDAWYLYLPDCVSLKRYSHWWLLDRVREARVV</sequence>
<gene>
    <name evidence="3" type="ORF">N7492_003619</name>
</gene>
<dbReference type="Proteomes" id="UP001146351">
    <property type="component" value="Unassembled WGS sequence"/>
</dbReference>
<comment type="caution">
    <text evidence="3">The sequence shown here is derived from an EMBL/GenBank/DDBJ whole genome shotgun (WGS) entry which is preliminary data.</text>
</comment>
<keyword evidence="4" id="KW-1185">Reference proteome</keyword>
<reference evidence="3" key="1">
    <citation type="submission" date="2022-11" db="EMBL/GenBank/DDBJ databases">
        <authorList>
            <person name="Petersen C."/>
        </authorList>
    </citation>
    <scope>NUCLEOTIDE SEQUENCE</scope>
    <source>
        <strain evidence="3">IBT 21917</strain>
    </source>
</reference>
<dbReference type="InterPro" id="IPR011009">
    <property type="entry name" value="Kinase-like_dom_sf"/>
</dbReference>
<dbReference type="CDD" id="cd05120">
    <property type="entry name" value="APH_ChoK_like"/>
    <property type="match status" value="1"/>
</dbReference>
<name>A0A9W9IM77_9EURO</name>
<protein>
    <recommendedName>
        <fullName evidence="2">Aminoglycoside phosphotransferase domain-containing protein</fullName>
    </recommendedName>
</protein>
<dbReference type="SUPFAM" id="SSF56112">
    <property type="entry name" value="Protein kinase-like (PK-like)"/>
    <property type="match status" value="1"/>
</dbReference>
<dbReference type="Pfam" id="PF01636">
    <property type="entry name" value="APH"/>
    <property type="match status" value="1"/>
</dbReference>